<evidence type="ECO:0000256" key="3">
    <source>
        <dbReference type="ARBA" id="ARBA00022989"/>
    </source>
</evidence>
<keyword evidence="3 5" id="KW-1133">Transmembrane helix</keyword>
<dbReference type="STRING" id="182217.HCW_06030"/>
<dbReference type="RefSeq" id="WP_014661336.1">
    <property type="nucleotide sequence ID" value="NC_017737.1"/>
</dbReference>
<protein>
    <recommendedName>
        <fullName evidence="8">Peptidase</fullName>
    </recommendedName>
</protein>
<accession>I0ENE9</accession>
<dbReference type="AlphaFoldDB" id="I0ENE9"/>
<comment type="subcellular location">
    <subcellularLocation>
        <location evidence="1">Membrane</location>
        <topology evidence="1">Multi-pass membrane protein</topology>
    </subcellularLocation>
</comment>
<dbReference type="Proteomes" id="UP000005010">
    <property type="component" value="Chromosome"/>
</dbReference>
<dbReference type="EMBL" id="CP003479">
    <property type="protein sequence ID" value="AFI04468.1"/>
    <property type="molecule type" value="Genomic_DNA"/>
</dbReference>
<gene>
    <name evidence="6" type="ordered locus">HCW_06030</name>
</gene>
<feature type="transmembrane region" description="Helical" evidence="5">
    <location>
        <begin position="203"/>
        <end position="233"/>
    </location>
</feature>
<evidence type="ECO:0000256" key="4">
    <source>
        <dbReference type="ARBA" id="ARBA00023136"/>
    </source>
</evidence>
<reference evidence="7" key="1">
    <citation type="submission" date="2012-04" db="EMBL/GenBank/DDBJ databases">
        <title>Complete genome sequence of Helicobacter cetorum strain MIT 00-7128.</title>
        <authorList>
            <person name="Kersulyte D."/>
            <person name="Berg D.E."/>
        </authorList>
    </citation>
    <scope>NUCLEOTIDE SEQUENCE [LARGE SCALE GENOMIC DNA]</scope>
    <source>
        <strain evidence="7">MIT 00-7128</strain>
    </source>
</reference>
<dbReference type="Pfam" id="PF07264">
    <property type="entry name" value="EI24"/>
    <property type="match status" value="1"/>
</dbReference>
<keyword evidence="4 5" id="KW-0472">Membrane</keyword>
<keyword evidence="7" id="KW-1185">Reference proteome</keyword>
<dbReference type="KEGG" id="hce:HCW_06030"/>
<evidence type="ECO:0008006" key="8">
    <source>
        <dbReference type="Google" id="ProtNLM"/>
    </source>
</evidence>
<organism evidence="6 7">
    <name type="scientific">Helicobacter cetorum (strain ATCC BAA-429 / MIT 00-7128)</name>
    <dbReference type="NCBI Taxonomy" id="182217"/>
    <lineage>
        <taxon>Bacteria</taxon>
        <taxon>Pseudomonadati</taxon>
        <taxon>Campylobacterota</taxon>
        <taxon>Epsilonproteobacteria</taxon>
        <taxon>Campylobacterales</taxon>
        <taxon>Helicobacteraceae</taxon>
        <taxon>Helicobacter</taxon>
    </lineage>
</organism>
<feature type="transmembrane region" description="Helical" evidence="5">
    <location>
        <begin position="152"/>
        <end position="170"/>
    </location>
</feature>
<evidence type="ECO:0000313" key="6">
    <source>
        <dbReference type="EMBL" id="AFI04468.1"/>
    </source>
</evidence>
<dbReference type="InterPro" id="IPR059112">
    <property type="entry name" value="CysZ/EI24"/>
</dbReference>
<keyword evidence="2 5" id="KW-0812">Transmembrane</keyword>
<dbReference type="PATRIC" id="fig|182217.3.peg.1277"/>
<sequence>MVSFLSLLSKGWKDFFSFRMLVINLAPVMLGVLFWSMAFYYFSDNILSYCERFLPHSWSALAHSEGFLASLWAFVFKGLVYMLIIWFVILLTLIGNVFMSIFYTPLVISYLHKKYYFQVEREEFGSVTFSIKYFLKSLIIMLVIMALLTPLYFIPIIGVFLSLIPHFLFFKNTMSLDVGSAIFKDYEKYQTLLKQYKMSHYRFCACCYLFSLIPFFNFFATLLQTILLAHYFFTLKENKDN</sequence>
<evidence type="ECO:0000256" key="5">
    <source>
        <dbReference type="SAM" id="Phobius"/>
    </source>
</evidence>
<name>I0ENE9_HELC0</name>
<evidence type="ECO:0000256" key="2">
    <source>
        <dbReference type="ARBA" id="ARBA00022692"/>
    </source>
</evidence>
<proteinExistence type="predicted"/>
<feature type="transmembrane region" description="Helical" evidence="5">
    <location>
        <begin position="21"/>
        <end position="42"/>
    </location>
</feature>
<feature type="transmembrane region" description="Helical" evidence="5">
    <location>
        <begin position="79"/>
        <end position="103"/>
    </location>
</feature>
<evidence type="ECO:0000256" key="1">
    <source>
        <dbReference type="ARBA" id="ARBA00004141"/>
    </source>
</evidence>
<dbReference type="eggNOG" id="ENOG5033RG4">
    <property type="taxonomic scope" value="Bacteria"/>
</dbReference>
<dbReference type="HOGENOM" id="CLU_096766_0_0_7"/>
<evidence type="ECO:0000313" key="7">
    <source>
        <dbReference type="Proteomes" id="UP000005010"/>
    </source>
</evidence>
<feature type="transmembrane region" description="Helical" evidence="5">
    <location>
        <begin position="124"/>
        <end position="146"/>
    </location>
</feature>